<dbReference type="RefSeq" id="XP_016974449.1">
    <property type="nucleotide sequence ID" value="XM_017118960.1"/>
</dbReference>
<evidence type="ECO:0000256" key="5">
    <source>
        <dbReference type="ARBA" id="ARBA00023163"/>
    </source>
</evidence>
<dbReference type="AlphaFoldDB" id="A0A6P4ED16"/>
<sequence length="387" mass="43956">KSNNIFFPDDLSLYGITPQNEYDKNFLDDIINSSISGVDTSSLEINDLMADVEEEPIFSGLDISSNQIRDELDCSLNSITSISSYPCLKRNPSMCFAEYPKNLNGFNKYLSYDATTFHLECGNSVCHMHDRDTPSPTGSFSSSTGSSTSGIQSDITDVSRKRPLERITANSDKCGKFFKTIKYSRNNKEFNSTYLNLPAINESLQKTSLELDVSSSYISKIYQSPTNCKQINNDKTKPQVLEKSPTTLPTIEAPKTIFLSPNDYKALMQKIQLNGIKSSKINGSIGTKKPNIVMKKSNEQLIQLLEETQAHMEEQKCNHTNNSPKFEFYNTLTIDEKIYKKQQRMIKNRESASLSRKKRKDYVFSLETRINKLEREYDSLKLVSKNI</sequence>
<dbReference type="Gene3D" id="1.20.5.170">
    <property type="match status" value="1"/>
</dbReference>
<keyword evidence="5" id="KW-0804">Transcription</keyword>
<dbReference type="InterPro" id="IPR004827">
    <property type="entry name" value="bZIP"/>
</dbReference>
<dbReference type="GO" id="GO:0030968">
    <property type="term" value="P:endoplasmic reticulum unfolded protein response"/>
    <property type="evidence" value="ECO:0007669"/>
    <property type="project" value="TreeGrafter"/>
</dbReference>
<organism evidence="9">
    <name type="scientific">Drosophila rhopaloa</name>
    <name type="common">Fruit fly</name>
    <dbReference type="NCBI Taxonomy" id="1041015"/>
    <lineage>
        <taxon>Eukaryota</taxon>
        <taxon>Metazoa</taxon>
        <taxon>Ecdysozoa</taxon>
        <taxon>Arthropoda</taxon>
        <taxon>Hexapoda</taxon>
        <taxon>Insecta</taxon>
        <taxon>Pterygota</taxon>
        <taxon>Neoptera</taxon>
        <taxon>Endopterygota</taxon>
        <taxon>Diptera</taxon>
        <taxon>Brachycera</taxon>
        <taxon>Muscomorpha</taxon>
        <taxon>Ephydroidea</taxon>
        <taxon>Drosophilidae</taxon>
        <taxon>Drosophila</taxon>
        <taxon>Sophophora</taxon>
    </lineage>
</organism>
<comment type="similarity">
    <text evidence="2">Belongs to the bZIP family. ATF subfamily.</text>
</comment>
<evidence type="ECO:0000256" key="6">
    <source>
        <dbReference type="ARBA" id="ARBA00023242"/>
    </source>
</evidence>
<keyword evidence="3" id="KW-0805">Transcription regulation</keyword>
<dbReference type="GO" id="GO:0000978">
    <property type="term" value="F:RNA polymerase II cis-regulatory region sequence-specific DNA binding"/>
    <property type="evidence" value="ECO:0007669"/>
    <property type="project" value="TreeGrafter"/>
</dbReference>
<keyword evidence="6" id="KW-0539">Nucleus</keyword>
<evidence type="ECO:0000256" key="1">
    <source>
        <dbReference type="ARBA" id="ARBA00004167"/>
    </source>
</evidence>
<reference evidence="9" key="1">
    <citation type="submission" date="2025-08" db="UniProtKB">
        <authorList>
            <consortium name="RefSeq"/>
        </authorList>
    </citation>
    <scope>IDENTIFICATION</scope>
</reference>
<dbReference type="PROSITE" id="PS50217">
    <property type="entry name" value="BZIP"/>
    <property type="match status" value="1"/>
</dbReference>
<keyword evidence="4" id="KW-0238">DNA-binding</keyword>
<evidence type="ECO:0000313" key="9">
    <source>
        <dbReference type="RefSeq" id="XP_016974449.1"/>
    </source>
</evidence>
<accession>A0A6P4ED16</accession>
<protein>
    <submittedName>
        <fullName evidence="9">Cyclic AMP-dependent transcription factor ATF-6 alpha-like</fullName>
    </submittedName>
</protein>
<feature type="non-terminal residue" evidence="9">
    <location>
        <position position="1"/>
    </location>
</feature>
<dbReference type="PANTHER" id="PTHR46164">
    <property type="entry name" value="ATF6, ISOFORM C"/>
    <property type="match status" value="1"/>
</dbReference>
<evidence type="ECO:0000259" key="8">
    <source>
        <dbReference type="PROSITE" id="PS50217"/>
    </source>
</evidence>
<dbReference type="InterPro" id="IPR051882">
    <property type="entry name" value="ATF_bZIP_TF"/>
</dbReference>
<proteinExistence type="inferred from homology"/>
<comment type="subcellular location">
    <subcellularLocation>
        <location evidence="1">Membrane</location>
        <topology evidence="1">Single-pass membrane protein</topology>
    </subcellularLocation>
</comment>
<dbReference type="Pfam" id="PF00170">
    <property type="entry name" value="bZIP_1"/>
    <property type="match status" value="1"/>
</dbReference>
<dbReference type="GO" id="GO:0000981">
    <property type="term" value="F:DNA-binding transcription factor activity, RNA polymerase II-specific"/>
    <property type="evidence" value="ECO:0007669"/>
    <property type="project" value="TreeGrafter"/>
</dbReference>
<dbReference type="InterPro" id="IPR046347">
    <property type="entry name" value="bZIP_sf"/>
</dbReference>
<evidence type="ECO:0000256" key="7">
    <source>
        <dbReference type="SAM" id="MobiDB-lite"/>
    </source>
</evidence>
<feature type="region of interest" description="Disordered" evidence="7">
    <location>
        <begin position="132"/>
        <end position="162"/>
    </location>
</feature>
<feature type="compositionally biased region" description="Low complexity" evidence="7">
    <location>
        <begin position="134"/>
        <end position="150"/>
    </location>
</feature>
<evidence type="ECO:0000256" key="3">
    <source>
        <dbReference type="ARBA" id="ARBA00023015"/>
    </source>
</evidence>
<dbReference type="PANTHER" id="PTHR46164:SF3">
    <property type="entry name" value="ATF6, ISOFORM C"/>
    <property type="match status" value="1"/>
</dbReference>
<feature type="domain" description="BZIP" evidence="8">
    <location>
        <begin position="340"/>
        <end position="381"/>
    </location>
</feature>
<gene>
    <name evidence="9" type="primary">LOC108041143</name>
</gene>
<dbReference type="SUPFAM" id="SSF57959">
    <property type="entry name" value="Leucine zipper domain"/>
    <property type="match status" value="1"/>
</dbReference>
<dbReference type="GO" id="GO:0005634">
    <property type="term" value="C:nucleus"/>
    <property type="evidence" value="ECO:0007669"/>
    <property type="project" value="TreeGrafter"/>
</dbReference>
<evidence type="ECO:0000256" key="4">
    <source>
        <dbReference type="ARBA" id="ARBA00023125"/>
    </source>
</evidence>
<dbReference type="GO" id="GO:0016020">
    <property type="term" value="C:membrane"/>
    <property type="evidence" value="ECO:0007669"/>
    <property type="project" value="UniProtKB-SubCell"/>
</dbReference>
<evidence type="ECO:0000256" key="2">
    <source>
        <dbReference type="ARBA" id="ARBA00009050"/>
    </source>
</evidence>
<name>A0A6P4ED16_DRORH</name>